<gene>
    <name evidence="1" type="ORF">PLXY2_LOCUS14827</name>
</gene>
<organism evidence="1 2">
    <name type="scientific">Plutella xylostella</name>
    <name type="common">Diamondback moth</name>
    <name type="synonym">Plutella maculipennis</name>
    <dbReference type="NCBI Taxonomy" id="51655"/>
    <lineage>
        <taxon>Eukaryota</taxon>
        <taxon>Metazoa</taxon>
        <taxon>Ecdysozoa</taxon>
        <taxon>Arthropoda</taxon>
        <taxon>Hexapoda</taxon>
        <taxon>Insecta</taxon>
        <taxon>Pterygota</taxon>
        <taxon>Neoptera</taxon>
        <taxon>Endopterygota</taxon>
        <taxon>Lepidoptera</taxon>
        <taxon>Glossata</taxon>
        <taxon>Ditrysia</taxon>
        <taxon>Yponomeutoidea</taxon>
        <taxon>Plutellidae</taxon>
        <taxon>Plutella</taxon>
    </lineage>
</organism>
<dbReference type="Proteomes" id="UP000653454">
    <property type="component" value="Unassembled WGS sequence"/>
</dbReference>
<evidence type="ECO:0000313" key="1">
    <source>
        <dbReference type="EMBL" id="CAG9136562.1"/>
    </source>
</evidence>
<keyword evidence="2" id="KW-1185">Reference proteome</keyword>
<name>A0A8S4GCL1_PLUXY</name>
<accession>A0A8S4GCL1</accession>
<sequence length="155" mass="17640">MYRVLPPSPSLPWACLTGSAQCPFLSPDPRLFYYGTTLLTVYLIFFVIFYTDLNFWWSLDQMQKRIEGNVLSSIKKLSKIEADQNKQCGVRQCALRQMKRSGKCNEVVNSLRTALNEDMLRGLVTTIKEQVGDEEYKQDSNAGASDVTFTTSSKF</sequence>
<dbReference type="AlphaFoldDB" id="A0A8S4GCL1"/>
<comment type="caution">
    <text evidence="1">The sequence shown here is derived from an EMBL/GenBank/DDBJ whole genome shotgun (WGS) entry which is preliminary data.</text>
</comment>
<dbReference type="EMBL" id="CAJHNJ030000147">
    <property type="protein sequence ID" value="CAG9136562.1"/>
    <property type="molecule type" value="Genomic_DNA"/>
</dbReference>
<evidence type="ECO:0000313" key="2">
    <source>
        <dbReference type="Proteomes" id="UP000653454"/>
    </source>
</evidence>
<reference evidence="1" key="1">
    <citation type="submission" date="2020-11" db="EMBL/GenBank/DDBJ databases">
        <authorList>
            <person name="Whiteford S."/>
        </authorList>
    </citation>
    <scope>NUCLEOTIDE SEQUENCE</scope>
</reference>
<protein>
    <submittedName>
        <fullName evidence="1">(diamondback moth) hypothetical protein</fullName>
    </submittedName>
</protein>
<proteinExistence type="predicted"/>